<dbReference type="InterPro" id="IPR007594">
    <property type="entry name" value="RFT1"/>
</dbReference>
<sequence length="524" mass="57583">MTVEGDVIARGFGHLLFSQVSSRLVTFVLNVLVVRRLPPEVYGIAVIQFHLITTTILTFSREGVRRACLRGVQLGNKSEPDFKSIVPLSWFCVPQGLFWSVVVCSIVYAFSGEGVGADDGSYTLGVLLHGLAAFIETLSEPPYIMSTCLLVFKLQVTVETAASIAKCFATLIFLLPALKIPPLVAFGLAALVYSSTLLVGYWSYFLYKGKMRDMVSLRYLALRRVGDIEGPMLSAYSSFTFQAIEKHFLGEGEKFVMAVFQPPYDQGVYGLVNNLGSIVVRTAFQPFEQAIFTAFSMSNKKEEKVDSRQGQADLLTLIVKLVIVFAGICIAFGPSYSFSVLWFSYGKKWALTEAPRILSVYCFYISSMALNGVTEAFMHATADEAALKQINISLVIFSVLHSLISVALVKTGGTAGLVLAGCLSMLIRVGYCFVYTSKYFSHAKYSPRSTVPSPTSMLFLLVSAAAVYASEKIHVENREDVALGAILKHVSFGGAVGLTLLYVLYRSERDLLRSLAEFRKKKNV</sequence>
<comment type="subcellular location">
    <subcellularLocation>
        <location evidence="1 9">Endoplasmic reticulum membrane</location>
        <topology evidence="1 9">Multi-pass membrane protein</topology>
    </subcellularLocation>
</comment>
<evidence type="ECO:0000256" key="9">
    <source>
        <dbReference type="RuleBase" id="RU365067"/>
    </source>
</evidence>
<organism evidence="10 11">
    <name type="scientific">Chloropicon primus</name>
    <dbReference type="NCBI Taxonomy" id="1764295"/>
    <lineage>
        <taxon>Eukaryota</taxon>
        <taxon>Viridiplantae</taxon>
        <taxon>Chlorophyta</taxon>
        <taxon>Chloropicophyceae</taxon>
        <taxon>Chloropicales</taxon>
        <taxon>Chloropicaceae</taxon>
        <taxon>Chloropicon</taxon>
    </lineage>
</organism>
<proteinExistence type="inferred from homology"/>
<evidence type="ECO:0000313" key="11">
    <source>
        <dbReference type="Proteomes" id="UP000316726"/>
    </source>
</evidence>
<evidence type="ECO:0000256" key="2">
    <source>
        <dbReference type="ARBA" id="ARBA00004922"/>
    </source>
</evidence>
<dbReference type="OrthoDB" id="9979195at2759"/>
<evidence type="ECO:0000256" key="3">
    <source>
        <dbReference type="ARBA" id="ARBA00010288"/>
    </source>
</evidence>
<dbReference type="GO" id="GO:0005789">
    <property type="term" value="C:endoplasmic reticulum membrane"/>
    <property type="evidence" value="ECO:0007669"/>
    <property type="project" value="UniProtKB-SubCell"/>
</dbReference>
<comment type="caution">
    <text evidence="9">Lacks conserved residue(s) required for the propagation of feature annotation.</text>
</comment>
<gene>
    <name evidence="10" type="ORF">A3770_03p25970</name>
</gene>
<evidence type="ECO:0000256" key="4">
    <source>
        <dbReference type="ARBA" id="ARBA00022692"/>
    </source>
</evidence>
<keyword evidence="7 9" id="KW-0472">Membrane</keyword>
<dbReference type="PANTHER" id="PTHR13117:SF5">
    <property type="entry name" value="PROTEIN RFT1 HOMOLOG"/>
    <property type="match status" value="1"/>
</dbReference>
<feature type="transmembrane region" description="Helical" evidence="9">
    <location>
        <begin position="12"/>
        <end position="35"/>
    </location>
</feature>
<evidence type="ECO:0000256" key="1">
    <source>
        <dbReference type="ARBA" id="ARBA00004477"/>
    </source>
</evidence>
<dbReference type="PANTHER" id="PTHR13117">
    <property type="entry name" value="ENDOPLASMIC RETICULUM MULTISPAN TRANSMEMBRANE PROTEIN-RELATED"/>
    <property type="match status" value="1"/>
</dbReference>
<evidence type="ECO:0000256" key="6">
    <source>
        <dbReference type="ARBA" id="ARBA00022989"/>
    </source>
</evidence>
<reference evidence="10 11" key="1">
    <citation type="submission" date="2018-07" db="EMBL/GenBank/DDBJ databases">
        <title>The complete nuclear genome of the prasinophyte Chloropicon primus (CCMP1205).</title>
        <authorList>
            <person name="Pombert J.-F."/>
            <person name="Otis C."/>
            <person name="Turmel M."/>
            <person name="Lemieux C."/>
        </authorList>
    </citation>
    <scope>NUCLEOTIDE SEQUENCE [LARGE SCALE GENOMIC DNA]</scope>
    <source>
        <strain evidence="10 11">CCMP1205</strain>
    </source>
</reference>
<feature type="transmembrane region" description="Helical" evidence="9">
    <location>
        <begin position="415"/>
        <end position="437"/>
    </location>
</feature>
<evidence type="ECO:0000256" key="8">
    <source>
        <dbReference type="ARBA" id="ARBA00045912"/>
    </source>
</evidence>
<comment type="pathway">
    <text evidence="2">Protein modification; protein glycosylation.</text>
</comment>
<evidence type="ECO:0000256" key="5">
    <source>
        <dbReference type="ARBA" id="ARBA00022824"/>
    </source>
</evidence>
<keyword evidence="5" id="KW-0256">Endoplasmic reticulum</keyword>
<protein>
    <recommendedName>
        <fullName evidence="9">Protein RFT1 homolog</fullName>
    </recommendedName>
</protein>
<feature type="transmembrane region" description="Helical" evidence="9">
    <location>
        <begin position="358"/>
        <end position="378"/>
    </location>
</feature>
<keyword evidence="11" id="KW-1185">Reference proteome</keyword>
<keyword evidence="4 9" id="KW-0812">Transmembrane</keyword>
<dbReference type="EMBL" id="CP031036">
    <property type="protein sequence ID" value="QDZ20079.1"/>
    <property type="molecule type" value="Genomic_DNA"/>
</dbReference>
<feature type="transmembrane region" description="Helical" evidence="9">
    <location>
        <begin position="481"/>
        <end position="505"/>
    </location>
</feature>
<feature type="transmembrane region" description="Helical" evidence="9">
    <location>
        <begin position="449"/>
        <end position="469"/>
    </location>
</feature>
<accession>A0A5B8MI00</accession>
<comment type="function">
    <text evidence="8 9">Intramembrane glycolipid transporter that operates in the biosynthetic pathway of dolichol-linked oligosaccharides, the glycan precursors employed in protein asparagine (N)-glycosylation. The sequential addition of sugars to dolichol pyrophosphate produces dolichol-linked oligosaccharides containing fourteen sugars, including two GlcNAcs, nine mannoses and three glucoses. Once assembled, the oligosaccharide is transferred from the lipid to nascent proteins by oligosaccharyltransferases. The assembly of dolichol-linked oligosaccharides begins on the cytosolic side of the endoplasmic reticulum membrane and finishes in its lumen. RFT1 could mediate the translocation of the cytosolically oriented intermediate DolPP-GlcNAc2Man5, produced by ALG11, into the ER lumen where dolichol-linked oligosaccharides assembly continues. However, the intramembrane lipid transporter activity could not be confirmed in vitro.</text>
</comment>
<comment type="similarity">
    <text evidence="3 9">Belongs to the RFT1 family.</text>
</comment>
<dbReference type="AlphaFoldDB" id="A0A5B8MI00"/>
<feature type="transmembrane region" description="Helical" evidence="9">
    <location>
        <begin position="314"/>
        <end position="338"/>
    </location>
</feature>
<keyword evidence="6 9" id="KW-1133">Transmembrane helix</keyword>
<evidence type="ECO:0000256" key="7">
    <source>
        <dbReference type="ARBA" id="ARBA00023136"/>
    </source>
</evidence>
<dbReference type="STRING" id="1764295.A0A5B8MI00"/>
<dbReference type="GO" id="GO:0006488">
    <property type="term" value="P:dolichol-linked oligosaccharide biosynthetic process"/>
    <property type="evidence" value="ECO:0007669"/>
    <property type="project" value="InterPro"/>
</dbReference>
<feature type="transmembrane region" description="Helical" evidence="9">
    <location>
        <begin position="390"/>
        <end position="409"/>
    </location>
</feature>
<feature type="transmembrane region" description="Helical" evidence="9">
    <location>
        <begin position="184"/>
        <end position="207"/>
    </location>
</feature>
<feature type="transmembrane region" description="Helical" evidence="9">
    <location>
        <begin position="41"/>
        <end position="60"/>
    </location>
</feature>
<evidence type="ECO:0000313" key="10">
    <source>
        <dbReference type="EMBL" id="QDZ20079.1"/>
    </source>
</evidence>
<name>A0A5B8MI00_9CHLO</name>
<dbReference type="GO" id="GO:0034203">
    <property type="term" value="P:glycolipid translocation"/>
    <property type="evidence" value="ECO:0007669"/>
    <property type="project" value="TreeGrafter"/>
</dbReference>
<dbReference type="Pfam" id="PF04506">
    <property type="entry name" value="Rft-1"/>
    <property type="match status" value="1"/>
</dbReference>
<dbReference type="Proteomes" id="UP000316726">
    <property type="component" value="Chromosome 3"/>
</dbReference>